<gene>
    <name evidence="9" type="ORF">RchiOBHm_Chr2g0134731</name>
</gene>
<evidence type="ECO:0000256" key="1">
    <source>
        <dbReference type="ARBA" id="ARBA00022670"/>
    </source>
</evidence>
<keyword evidence="3 9" id="KW-0548">Nucleotidyltransferase</keyword>
<dbReference type="SUPFAM" id="SSF56672">
    <property type="entry name" value="DNA/RNA polymerases"/>
    <property type="match status" value="1"/>
</dbReference>
<keyword evidence="6 9" id="KW-0378">Hydrolase</keyword>
<keyword evidence="1" id="KW-0645">Protease</keyword>
<accession>A0A2P6RVX4</accession>
<dbReference type="OMA" id="EKYRFPI"/>
<sequence>MSPCAVPVLLVPKKGNQWRMCVDSRAINKITEKYRFPIPRLEDMLDELEGSKVFTKIDLRSGYHQIRIKPGDEWKTAFKSKDGLYEWMVMPFGLSNAPSTFMRLMNEVLRPNGIIT</sequence>
<comment type="caution">
    <text evidence="9">The sequence shown here is derived from an EMBL/GenBank/DDBJ whole genome shotgun (WGS) entry which is preliminary data.</text>
</comment>
<dbReference type="GO" id="GO:0008233">
    <property type="term" value="F:peptidase activity"/>
    <property type="evidence" value="ECO:0007669"/>
    <property type="project" value="UniProtKB-KW"/>
</dbReference>
<dbReference type="CDD" id="cd01647">
    <property type="entry name" value="RT_LTR"/>
    <property type="match status" value="1"/>
</dbReference>
<evidence type="ECO:0000256" key="6">
    <source>
        <dbReference type="ARBA" id="ARBA00022801"/>
    </source>
</evidence>
<evidence type="ECO:0000256" key="7">
    <source>
        <dbReference type="ARBA" id="ARBA00022918"/>
    </source>
</evidence>
<evidence type="ECO:0000256" key="3">
    <source>
        <dbReference type="ARBA" id="ARBA00022695"/>
    </source>
</evidence>
<keyword evidence="5" id="KW-0255">Endonuclease</keyword>
<dbReference type="GO" id="GO:0003964">
    <property type="term" value="F:RNA-directed DNA polymerase activity"/>
    <property type="evidence" value="ECO:0007669"/>
    <property type="project" value="UniProtKB-KW"/>
</dbReference>
<evidence type="ECO:0000259" key="8">
    <source>
        <dbReference type="Pfam" id="PF00078"/>
    </source>
</evidence>
<dbReference type="InterPro" id="IPR000477">
    <property type="entry name" value="RT_dom"/>
</dbReference>
<dbReference type="STRING" id="74649.A0A2P6RVX4"/>
<keyword evidence="10" id="KW-1185">Reference proteome</keyword>
<dbReference type="Proteomes" id="UP000238479">
    <property type="component" value="Chromosome 2"/>
</dbReference>
<dbReference type="InterPro" id="IPR043502">
    <property type="entry name" value="DNA/RNA_pol_sf"/>
</dbReference>
<keyword evidence="2 9" id="KW-0808">Transferase</keyword>
<dbReference type="AlphaFoldDB" id="A0A2P6RVX4"/>
<protein>
    <submittedName>
        <fullName evidence="9">Putative nucleotidyltransferase, Ribonuclease H</fullName>
        <ecNumber evidence="9">2.7.7.-</ecNumber>
        <ecNumber evidence="9">3.1.26.4</ecNumber>
    </submittedName>
</protein>
<feature type="domain" description="Reverse transcriptase" evidence="8">
    <location>
        <begin position="11"/>
        <end position="111"/>
    </location>
</feature>
<dbReference type="EC" id="3.1.26.4" evidence="9"/>
<evidence type="ECO:0000313" key="10">
    <source>
        <dbReference type="Proteomes" id="UP000238479"/>
    </source>
</evidence>
<dbReference type="Pfam" id="PF00078">
    <property type="entry name" value="RVT_1"/>
    <property type="match status" value="1"/>
</dbReference>
<keyword evidence="7" id="KW-0695">RNA-directed DNA polymerase</keyword>
<dbReference type="GO" id="GO:0006508">
    <property type="term" value="P:proteolysis"/>
    <property type="evidence" value="ECO:0007669"/>
    <property type="project" value="UniProtKB-KW"/>
</dbReference>
<dbReference type="PANTHER" id="PTHR24559">
    <property type="entry name" value="TRANSPOSON TY3-I GAG-POL POLYPROTEIN"/>
    <property type="match status" value="1"/>
</dbReference>
<dbReference type="FunFam" id="3.10.10.10:FF:000007">
    <property type="entry name" value="Retrovirus-related Pol polyprotein from transposon 17.6-like Protein"/>
    <property type="match status" value="1"/>
</dbReference>
<evidence type="ECO:0000256" key="5">
    <source>
        <dbReference type="ARBA" id="ARBA00022759"/>
    </source>
</evidence>
<dbReference type="EMBL" id="PDCK01000040">
    <property type="protein sequence ID" value="PRQ50573.1"/>
    <property type="molecule type" value="Genomic_DNA"/>
</dbReference>
<proteinExistence type="predicted"/>
<evidence type="ECO:0000313" key="9">
    <source>
        <dbReference type="EMBL" id="PRQ50573.1"/>
    </source>
</evidence>
<evidence type="ECO:0000256" key="2">
    <source>
        <dbReference type="ARBA" id="ARBA00022679"/>
    </source>
</evidence>
<organism evidence="9 10">
    <name type="scientific">Rosa chinensis</name>
    <name type="common">China rose</name>
    <dbReference type="NCBI Taxonomy" id="74649"/>
    <lineage>
        <taxon>Eukaryota</taxon>
        <taxon>Viridiplantae</taxon>
        <taxon>Streptophyta</taxon>
        <taxon>Embryophyta</taxon>
        <taxon>Tracheophyta</taxon>
        <taxon>Spermatophyta</taxon>
        <taxon>Magnoliopsida</taxon>
        <taxon>eudicotyledons</taxon>
        <taxon>Gunneridae</taxon>
        <taxon>Pentapetalae</taxon>
        <taxon>rosids</taxon>
        <taxon>fabids</taxon>
        <taxon>Rosales</taxon>
        <taxon>Rosaceae</taxon>
        <taxon>Rosoideae</taxon>
        <taxon>Rosoideae incertae sedis</taxon>
        <taxon>Rosa</taxon>
    </lineage>
</organism>
<evidence type="ECO:0000256" key="4">
    <source>
        <dbReference type="ARBA" id="ARBA00022722"/>
    </source>
</evidence>
<dbReference type="Gene3D" id="3.30.70.270">
    <property type="match status" value="1"/>
</dbReference>
<dbReference type="Gramene" id="PRQ50573">
    <property type="protein sequence ID" value="PRQ50573"/>
    <property type="gene ID" value="RchiOBHm_Chr2g0134731"/>
</dbReference>
<dbReference type="PANTHER" id="PTHR24559:SF442">
    <property type="entry name" value="RNA-DIRECTED DNA POLYMERASE HOMOLOG"/>
    <property type="match status" value="1"/>
</dbReference>
<dbReference type="Gene3D" id="3.10.10.10">
    <property type="entry name" value="HIV Type 1 Reverse Transcriptase, subunit A, domain 1"/>
    <property type="match status" value="1"/>
</dbReference>
<dbReference type="EC" id="2.7.7.-" evidence="9"/>
<dbReference type="InterPro" id="IPR053134">
    <property type="entry name" value="RNA-dir_DNA_polymerase"/>
</dbReference>
<dbReference type="GO" id="GO:0004523">
    <property type="term" value="F:RNA-DNA hybrid ribonuclease activity"/>
    <property type="evidence" value="ECO:0007669"/>
    <property type="project" value="UniProtKB-EC"/>
</dbReference>
<dbReference type="InterPro" id="IPR043128">
    <property type="entry name" value="Rev_trsase/Diguanyl_cyclase"/>
</dbReference>
<keyword evidence="4" id="KW-0540">Nuclease</keyword>
<name>A0A2P6RVX4_ROSCH</name>
<reference evidence="9 10" key="1">
    <citation type="journal article" date="2018" name="Nat. Genet.">
        <title>The Rosa genome provides new insights in the design of modern roses.</title>
        <authorList>
            <person name="Bendahmane M."/>
        </authorList>
    </citation>
    <scope>NUCLEOTIDE SEQUENCE [LARGE SCALE GENOMIC DNA]</scope>
    <source>
        <strain evidence="10">cv. Old Blush</strain>
    </source>
</reference>